<protein>
    <submittedName>
        <fullName evidence="2">Uncharacterized protein</fullName>
    </submittedName>
</protein>
<name>A0A2H4UTU9_9VIRU</name>
<feature type="region of interest" description="Disordered" evidence="1">
    <location>
        <begin position="128"/>
        <end position="162"/>
    </location>
</feature>
<organism evidence="2">
    <name type="scientific">Bodo saltans virus</name>
    <dbReference type="NCBI Taxonomy" id="2024608"/>
    <lineage>
        <taxon>Viruses</taxon>
        <taxon>Varidnaviria</taxon>
        <taxon>Bamfordvirae</taxon>
        <taxon>Nucleocytoviricota</taxon>
        <taxon>Megaviricetes</taxon>
        <taxon>Imitervirales</taxon>
        <taxon>Mimiviridae</taxon>
        <taxon>Klosneuvirinae</taxon>
        <taxon>Theiavirus</taxon>
        <taxon>Theiavirus salishense</taxon>
    </lineage>
</organism>
<gene>
    <name evidence="2" type="ORF">BMW23_0312</name>
</gene>
<keyword evidence="3" id="KW-1185">Reference proteome</keyword>
<evidence type="ECO:0000256" key="1">
    <source>
        <dbReference type="SAM" id="MobiDB-lite"/>
    </source>
</evidence>
<feature type="compositionally biased region" description="Acidic residues" evidence="1">
    <location>
        <begin position="145"/>
        <end position="162"/>
    </location>
</feature>
<reference evidence="2" key="1">
    <citation type="journal article" date="2017" name="Elife">
        <title>The kinetoplastid-infecting Bodo saltans virus (BsV), a window into the most abundant giant viruses in the sea.</title>
        <authorList>
            <person name="Deeg C.M."/>
            <person name="Chow C.-E.T."/>
            <person name="Suttle C.A."/>
        </authorList>
    </citation>
    <scope>NUCLEOTIDE SEQUENCE</scope>
    <source>
        <strain evidence="2">NG1</strain>
    </source>
</reference>
<sequence length="339" mass="39727">MISYGFYDLSNQLYCNGTNEFIDNLLTLIHLHIDKCNYVLKMNYTANSGIKINIHTIKFVNSFVLNIDNVEFNLFNDDNLNLILFMFDTTPNVYVYREIVRIINNAKDTTLQNSNTAEKKNINIELTQNTNDNGNENNVDHDDGYDVENNDDHDDGDDDDDEMNRILDECKIEDKNTVLDVKIDTKKEDKKRIFKSISSTVFNAEIYTYNKILENVLDHVKTINLNNLPQLFASKFPIYLWMDGKDLNGNQVRKSILYNGNAYNIYDMIYNSLYNEDYEFPDDDEMLEIINDFNNFLPDDFNSHTVEEIMHNMNIDGEKMNDQYEIFHETHTAQSEPTF</sequence>
<dbReference type="EMBL" id="MF782455">
    <property type="protein sequence ID" value="ATZ80370.1"/>
    <property type="molecule type" value="Genomic_DNA"/>
</dbReference>
<accession>A0A2H4UTU9</accession>
<dbReference type="Proteomes" id="UP000240325">
    <property type="component" value="Segment"/>
</dbReference>
<proteinExistence type="predicted"/>
<evidence type="ECO:0000313" key="2">
    <source>
        <dbReference type="EMBL" id="ATZ80370.1"/>
    </source>
</evidence>
<evidence type="ECO:0000313" key="3">
    <source>
        <dbReference type="Proteomes" id="UP000240325"/>
    </source>
</evidence>